<reference evidence="7 8" key="2">
    <citation type="submission" date="2008-10" db="EMBL/GenBank/DDBJ databases">
        <title>Draft genome sequence of Clostridium hiranonis (DSM 13275).</title>
        <authorList>
            <person name="Sudarsanam P."/>
            <person name="Ley R."/>
            <person name="Guruge J."/>
            <person name="Turnbaugh P.J."/>
            <person name="Mahowald M."/>
            <person name="Liep D."/>
            <person name="Gordon J."/>
        </authorList>
    </citation>
    <scope>NUCLEOTIDE SEQUENCE [LARGE SCALE GENOMIC DNA]</scope>
    <source>
        <strain evidence="7 8">DSM 13275</strain>
    </source>
</reference>
<dbReference type="InterPro" id="IPR029149">
    <property type="entry name" value="Creatin/AminoP/Spt16_N"/>
</dbReference>
<feature type="domain" description="Peptidase M24" evidence="4">
    <location>
        <begin position="309"/>
        <end position="529"/>
    </location>
</feature>
<feature type="domain" description="Peptidase M24 C-terminal" evidence="6">
    <location>
        <begin position="537"/>
        <end position="597"/>
    </location>
</feature>
<dbReference type="GO" id="GO:0046872">
    <property type="term" value="F:metal ion binding"/>
    <property type="evidence" value="ECO:0007669"/>
    <property type="project" value="UniProtKB-KW"/>
</dbReference>
<dbReference type="PANTHER" id="PTHR43763">
    <property type="entry name" value="XAA-PRO AMINOPEPTIDASE 1"/>
    <property type="match status" value="1"/>
</dbReference>
<dbReference type="EMBL" id="ABWP01000024">
    <property type="protein sequence ID" value="EEA85716.1"/>
    <property type="molecule type" value="Genomic_DNA"/>
</dbReference>
<feature type="domain" description="Creatinase N-terminal" evidence="5">
    <location>
        <begin position="6"/>
        <end position="133"/>
    </location>
</feature>
<dbReference type="GO" id="GO:0005737">
    <property type="term" value="C:cytoplasm"/>
    <property type="evidence" value="ECO:0007669"/>
    <property type="project" value="UniProtKB-ARBA"/>
</dbReference>
<dbReference type="InterPro" id="IPR000994">
    <property type="entry name" value="Pept_M24"/>
</dbReference>
<evidence type="ECO:0000256" key="3">
    <source>
        <dbReference type="ARBA" id="ARBA00022801"/>
    </source>
</evidence>
<evidence type="ECO:0000256" key="2">
    <source>
        <dbReference type="ARBA" id="ARBA00022723"/>
    </source>
</evidence>
<keyword evidence="8" id="KW-1185">Reference proteome</keyword>
<gene>
    <name evidence="7" type="ORF">CLOHIR_00614</name>
</gene>
<dbReference type="InterPro" id="IPR050422">
    <property type="entry name" value="X-Pro_aminopeptidase_P"/>
</dbReference>
<dbReference type="AlphaFoldDB" id="B6FXL5"/>
<evidence type="ECO:0000259" key="6">
    <source>
        <dbReference type="Pfam" id="PF16188"/>
    </source>
</evidence>
<evidence type="ECO:0000313" key="8">
    <source>
        <dbReference type="Proteomes" id="UP000003178"/>
    </source>
</evidence>
<dbReference type="FunFam" id="3.90.230.10:FF:000009">
    <property type="entry name" value="xaa-Pro aminopeptidase 2"/>
    <property type="match status" value="1"/>
</dbReference>
<evidence type="ECO:0000256" key="1">
    <source>
        <dbReference type="ARBA" id="ARBA00008766"/>
    </source>
</evidence>
<dbReference type="Pfam" id="PF16188">
    <property type="entry name" value="Peptidase_M24_C"/>
    <property type="match status" value="1"/>
</dbReference>
<sequence length="597" mass="67999">MKVADRIARLRALMEQNGIDAYIVPTADFHQSENAGEYFKCREFISGFDGSYGTVMIAKDEAGLWTDGRYWTQAEKQLEGSGISLFHMFEDGVPTMEEYLAQIVPENGKVAFDGRVVSMEEGQDLEKALASKNITIEYSCDLVGDVWEDRPEISKEPVFVLDEKYTGESVASKLERVRNVMKENGATAHIIASLDDVCWLINMRGNDVVYYPLIFSYALVKLDGMDLFIDENKLNDEAKALLAENNITVRPYNDIYEEVKNLKAGESVMIDPMKLNYALYNNIPEGVEKIEHQNPTILMKAMKNDVELENIKNAHIKDGIAVTKLMHWMKTNVGKIKITEMSAARKLEEFRKEQEGYIRDSFEPICAYKDHAAMMHYAPTDESDVEVLPEHLFLTDTGGGYIEGSTDITRTFVMGPVADELKTHFTAVVRGMLNLSRAKFLYGCFGYNLDAIARGPIWDLDIDFKCGTGHGVGYLLNIHEPPTGFRWQIVKSKNEHHKFEEGMVLTNEPGVYVEGSHGIRIENEMIVTKGEKNEFGQFMHFETITFAPIDLDGINPDEMTKFEREWLNNYHAQVFEKIGPHLTEEEREWLKEYTRAI</sequence>
<dbReference type="OrthoDB" id="9806388at2"/>
<dbReference type="RefSeq" id="WP_006439545.1">
    <property type="nucleotide sequence ID" value="NZ_DS995355.1"/>
</dbReference>
<keyword evidence="2" id="KW-0479">Metal-binding</keyword>
<comment type="caution">
    <text evidence="7">The sequence shown here is derived from an EMBL/GenBank/DDBJ whole genome shotgun (WGS) entry which is preliminary data.</text>
</comment>
<evidence type="ECO:0000259" key="5">
    <source>
        <dbReference type="Pfam" id="PF01321"/>
    </source>
</evidence>
<evidence type="ECO:0000313" key="7">
    <source>
        <dbReference type="EMBL" id="EEA85716.1"/>
    </source>
</evidence>
<dbReference type="eggNOG" id="COG0006">
    <property type="taxonomic scope" value="Bacteria"/>
</dbReference>
<dbReference type="Pfam" id="PF01321">
    <property type="entry name" value="Creatinase_N"/>
    <property type="match status" value="1"/>
</dbReference>
<dbReference type="InterPro" id="IPR000587">
    <property type="entry name" value="Creatinase_N"/>
</dbReference>
<accession>B6FXL5</accession>
<name>B6FXL5_PEPHT</name>
<dbReference type="InterPro" id="IPR032416">
    <property type="entry name" value="Peptidase_M24_C"/>
</dbReference>
<keyword evidence="3" id="KW-0378">Hydrolase</keyword>
<dbReference type="Pfam" id="PF00557">
    <property type="entry name" value="Peptidase_M24"/>
    <property type="match status" value="1"/>
</dbReference>
<dbReference type="InterPro" id="IPR036005">
    <property type="entry name" value="Creatinase/aminopeptidase-like"/>
</dbReference>
<organism evidence="7 8">
    <name type="scientific">Peptacetobacter hiranonis (strain DSM 13275 / JCM 10541 / KCTC 15199 / TO-931)</name>
    <name type="common">Clostridium hiranonis</name>
    <dbReference type="NCBI Taxonomy" id="500633"/>
    <lineage>
        <taxon>Bacteria</taxon>
        <taxon>Bacillati</taxon>
        <taxon>Bacillota</taxon>
        <taxon>Clostridia</taxon>
        <taxon>Peptostreptococcales</taxon>
        <taxon>Peptostreptococcaceae</taxon>
        <taxon>Peptacetobacter</taxon>
    </lineage>
</organism>
<dbReference type="CDD" id="cd01085">
    <property type="entry name" value="APP"/>
    <property type="match status" value="1"/>
</dbReference>
<dbReference type="Pfam" id="PF16189">
    <property type="entry name" value="Creatinase_N_2"/>
    <property type="match status" value="1"/>
</dbReference>
<dbReference type="Gene3D" id="3.90.230.10">
    <property type="entry name" value="Creatinase/methionine aminopeptidase superfamily"/>
    <property type="match status" value="1"/>
</dbReference>
<dbReference type="InterPro" id="IPR033740">
    <property type="entry name" value="Pept_M24B"/>
</dbReference>
<dbReference type="HOGENOM" id="CLU_011781_2_4_9"/>
<protein>
    <submittedName>
        <fullName evidence="7">Creatinase</fullName>
    </submittedName>
</protein>
<comment type="similarity">
    <text evidence="1">Belongs to the peptidase M24B family.</text>
</comment>
<proteinExistence type="inferred from homology"/>
<evidence type="ECO:0000259" key="4">
    <source>
        <dbReference type="Pfam" id="PF00557"/>
    </source>
</evidence>
<dbReference type="STRING" id="500633.CLOHIR_00614"/>
<dbReference type="FunFam" id="3.40.350.10:FF:000003">
    <property type="entry name" value="Xaa-pro aminopeptidase P"/>
    <property type="match status" value="1"/>
</dbReference>
<dbReference type="SUPFAM" id="SSF53092">
    <property type="entry name" value="Creatinase/prolidase N-terminal domain"/>
    <property type="match status" value="2"/>
</dbReference>
<dbReference type="Proteomes" id="UP000003178">
    <property type="component" value="Unassembled WGS sequence"/>
</dbReference>
<dbReference type="GO" id="GO:0070006">
    <property type="term" value="F:metalloaminopeptidase activity"/>
    <property type="evidence" value="ECO:0007669"/>
    <property type="project" value="InterPro"/>
</dbReference>
<dbReference type="PANTHER" id="PTHR43763:SF6">
    <property type="entry name" value="XAA-PRO AMINOPEPTIDASE 1"/>
    <property type="match status" value="1"/>
</dbReference>
<reference evidence="7 8" key="1">
    <citation type="submission" date="2008-09" db="EMBL/GenBank/DDBJ databases">
        <authorList>
            <person name="Fulton L."/>
            <person name="Clifton S."/>
            <person name="Fulton B."/>
            <person name="Xu J."/>
            <person name="Minx P."/>
            <person name="Pepin K.H."/>
            <person name="Johnson M."/>
            <person name="Thiruvilangam P."/>
            <person name="Bhonagiri V."/>
            <person name="Nash W.E."/>
            <person name="Mardis E.R."/>
            <person name="Wilson R.K."/>
        </authorList>
    </citation>
    <scope>NUCLEOTIDE SEQUENCE [LARGE SCALE GENOMIC DNA]</scope>
    <source>
        <strain evidence="7 8">DSM 13275</strain>
    </source>
</reference>
<dbReference type="Gene3D" id="3.40.350.10">
    <property type="entry name" value="Creatinase/prolidase N-terminal domain"/>
    <property type="match status" value="2"/>
</dbReference>
<dbReference type="SUPFAM" id="SSF55920">
    <property type="entry name" value="Creatinase/aminopeptidase"/>
    <property type="match status" value="1"/>
</dbReference>